<dbReference type="RefSeq" id="WP_262432184.1">
    <property type="nucleotide sequence ID" value="NZ_JACRTE010000008.1"/>
</dbReference>
<evidence type="ECO:0000256" key="1">
    <source>
        <dbReference type="ARBA" id="ARBA00004651"/>
    </source>
</evidence>
<comment type="similarity">
    <text evidence="2">Belongs to the EamA transporter family.</text>
</comment>
<keyword evidence="9" id="KW-1185">Reference proteome</keyword>
<protein>
    <submittedName>
        <fullName evidence="8">DMT family transporter</fullName>
    </submittedName>
</protein>
<proteinExistence type="inferred from homology"/>
<keyword evidence="5" id="KW-1133">Transmembrane helix</keyword>
<evidence type="ECO:0000256" key="3">
    <source>
        <dbReference type="ARBA" id="ARBA00022475"/>
    </source>
</evidence>
<evidence type="ECO:0000259" key="7">
    <source>
        <dbReference type="Pfam" id="PF00892"/>
    </source>
</evidence>
<dbReference type="Gene3D" id="1.10.3730.20">
    <property type="match status" value="1"/>
</dbReference>
<feature type="domain" description="EamA" evidence="7">
    <location>
        <begin position="2"/>
        <end position="130"/>
    </location>
</feature>
<dbReference type="Proteomes" id="UP000647416">
    <property type="component" value="Unassembled WGS sequence"/>
</dbReference>
<organism evidence="8 9">
    <name type="scientific">Qingrenia yutianensis</name>
    <dbReference type="NCBI Taxonomy" id="2763676"/>
    <lineage>
        <taxon>Bacteria</taxon>
        <taxon>Bacillati</taxon>
        <taxon>Bacillota</taxon>
        <taxon>Clostridia</taxon>
        <taxon>Eubacteriales</taxon>
        <taxon>Oscillospiraceae</taxon>
        <taxon>Qingrenia</taxon>
    </lineage>
</organism>
<dbReference type="InterPro" id="IPR037185">
    <property type="entry name" value="EmrE-like"/>
</dbReference>
<comment type="caution">
    <text evidence="8">The sequence shown here is derived from an EMBL/GenBank/DDBJ whole genome shotgun (WGS) entry which is preliminary data.</text>
</comment>
<evidence type="ECO:0000256" key="6">
    <source>
        <dbReference type="ARBA" id="ARBA00023136"/>
    </source>
</evidence>
<dbReference type="InterPro" id="IPR000620">
    <property type="entry name" value="EamA_dom"/>
</dbReference>
<dbReference type="InterPro" id="IPR051258">
    <property type="entry name" value="Diverse_Substrate_Transporter"/>
</dbReference>
<keyword evidence="6" id="KW-0472">Membrane</keyword>
<dbReference type="AlphaFoldDB" id="A0A926FDM3"/>
<evidence type="ECO:0000256" key="4">
    <source>
        <dbReference type="ARBA" id="ARBA00022692"/>
    </source>
</evidence>
<evidence type="ECO:0000256" key="2">
    <source>
        <dbReference type="ARBA" id="ARBA00007362"/>
    </source>
</evidence>
<evidence type="ECO:0000313" key="9">
    <source>
        <dbReference type="Proteomes" id="UP000647416"/>
    </source>
</evidence>
<dbReference type="PANTHER" id="PTHR42920:SF5">
    <property type="entry name" value="EAMA DOMAIN-CONTAINING PROTEIN"/>
    <property type="match status" value="1"/>
</dbReference>
<dbReference type="EMBL" id="JACRTE010000008">
    <property type="protein sequence ID" value="MBC8596797.1"/>
    <property type="molecule type" value="Genomic_DNA"/>
</dbReference>
<dbReference type="Pfam" id="PF00892">
    <property type="entry name" value="EamA"/>
    <property type="match status" value="1"/>
</dbReference>
<evidence type="ECO:0000256" key="5">
    <source>
        <dbReference type="ARBA" id="ARBA00022989"/>
    </source>
</evidence>
<comment type="subcellular location">
    <subcellularLocation>
        <location evidence="1">Cell membrane</location>
        <topology evidence="1">Multi-pass membrane protein</topology>
    </subcellularLocation>
</comment>
<dbReference type="PANTHER" id="PTHR42920">
    <property type="entry name" value="OS03G0707200 PROTEIN-RELATED"/>
    <property type="match status" value="1"/>
</dbReference>
<reference evidence="8" key="1">
    <citation type="submission" date="2020-08" db="EMBL/GenBank/DDBJ databases">
        <title>Genome public.</title>
        <authorList>
            <person name="Liu C."/>
            <person name="Sun Q."/>
        </authorList>
    </citation>
    <scope>NUCLEOTIDE SEQUENCE</scope>
    <source>
        <strain evidence="8">NSJ-50</strain>
    </source>
</reference>
<sequence>MLVMLCAFMFSVHILVIDHFSPKVDCVKMSCIQFFVCAVISTVFMFALETPDFASLWSAKTAILYSGILSSGVGYTLQIIGQQGNDPTVSSLILSLESVFSMISGWIVLHEKFSPKEAIGSLLIFAAIILSQLPKEIFQKICGKGRRNLNV</sequence>
<keyword evidence="3" id="KW-1003">Cell membrane</keyword>
<gene>
    <name evidence="8" type="ORF">H8706_07935</name>
</gene>
<accession>A0A926FDM3</accession>
<evidence type="ECO:0000313" key="8">
    <source>
        <dbReference type="EMBL" id="MBC8596797.1"/>
    </source>
</evidence>
<name>A0A926FDM3_9FIRM</name>
<dbReference type="SUPFAM" id="SSF103481">
    <property type="entry name" value="Multidrug resistance efflux transporter EmrE"/>
    <property type="match status" value="1"/>
</dbReference>
<dbReference type="GO" id="GO:0005886">
    <property type="term" value="C:plasma membrane"/>
    <property type="evidence" value="ECO:0007669"/>
    <property type="project" value="UniProtKB-SubCell"/>
</dbReference>
<keyword evidence="4" id="KW-0812">Transmembrane</keyword>